<dbReference type="eggNOG" id="ENOG502RZTP">
    <property type="taxonomic scope" value="Eukaryota"/>
</dbReference>
<evidence type="ECO:0000313" key="2">
    <source>
        <dbReference type="Proteomes" id="UP000008792"/>
    </source>
</evidence>
<keyword evidence="2" id="KW-1185">Reference proteome</keyword>
<organism evidence="1 2">
    <name type="scientific">Drosophila virilis</name>
    <name type="common">Fruit fly</name>
    <dbReference type="NCBI Taxonomy" id="7244"/>
    <lineage>
        <taxon>Eukaryota</taxon>
        <taxon>Metazoa</taxon>
        <taxon>Ecdysozoa</taxon>
        <taxon>Arthropoda</taxon>
        <taxon>Hexapoda</taxon>
        <taxon>Insecta</taxon>
        <taxon>Pterygota</taxon>
        <taxon>Neoptera</taxon>
        <taxon>Endopterygota</taxon>
        <taxon>Diptera</taxon>
        <taxon>Brachycera</taxon>
        <taxon>Muscomorpha</taxon>
        <taxon>Ephydroidea</taxon>
        <taxon>Drosophilidae</taxon>
        <taxon>Drosophila</taxon>
    </lineage>
</organism>
<protein>
    <recommendedName>
        <fullName evidence="3">Protein phosphatase 1 regulatory subunit 36</fullName>
    </recommendedName>
</protein>
<dbReference type="OrthoDB" id="6724830at2759"/>
<sequence length="500" mass="59814">MKRIHVESSAPKYQSGKWSWDKKHESLHFEQHFDLEDANERYIDTNGYKFLRTLNQEEELIFRQVFVRPNTSYDPDTVVINDVRNLVFFLMPKQFLSMNFIEFMHKPSVHRLLHALIIYFDYFLRLVEFVLIRRDEIAGNMAQMQSEQTNEMKRIWSSYLSQYRMLTARNYCAILMGAGDMKKYYHTKEIVNISSTIKDRYFHEQFLAVATQIVWISNHRRAYYVIEMEMNRLFRSDYFILNRKEYPTFTPAEKSLLYGRNNKLVNYRFQSSPLIQELKNVADHDMPILWIGERKYRGSDPRIAELELEYMVPGPQLRMIDIAHGILGHPRLLYNTLLSLDWPSVRYHNFSSAHDPYYIIRQPSLRIPNIDEAEVRKMSRNLEHYYKVFRIYESARRNILLNWSNREKIKKYYLSGGVLRNITMRCEKQLEDDEDRPEVSEIVSDFLDMMARLRKKKIPLMGDATTAEATRPSNSQYVKIGAEYFFIEPDERRGRLVVPI</sequence>
<reference evidence="1 2" key="1">
    <citation type="journal article" date="2007" name="Nature">
        <title>Evolution of genes and genomes on the Drosophila phylogeny.</title>
        <authorList>
            <consortium name="Drosophila 12 Genomes Consortium"/>
            <person name="Clark A.G."/>
            <person name="Eisen M.B."/>
            <person name="Smith D.R."/>
            <person name="Bergman C.M."/>
            <person name="Oliver B."/>
            <person name="Markow T.A."/>
            <person name="Kaufman T.C."/>
            <person name="Kellis M."/>
            <person name="Gelbart W."/>
            <person name="Iyer V.N."/>
            <person name="Pollard D.A."/>
            <person name="Sackton T.B."/>
            <person name="Larracuente A.M."/>
            <person name="Singh N.D."/>
            <person name="Abad J.P."/>
            <person name="Abt D.N."/>
            <person name="Adryan B."/>
            <person name="Aguade M."/>
            <person name="Akashi H."/>
            <person name="Anderson W.W."/>
            <person name="Aquadro C.F."/>
            <person name="Ardell D.H."/>
            <person name="Arguello R."/>
            <person name="Artieri C.G."/>
            <person name="Barbash D.A."/>
            <person name="Barker D."/>
            <person name="Barsanti P."/>
            <person name="Batterham P."/>
            <person name="Batzoglou S."/>
            <person name="Begun D."/>
            <person name="Bhutkar A."/>
            <person name="Blanco E."/>
            <person name="Bosak S.A."/>
            <person name="Bradley R.K."/>
            <person name="Brand A.D."/>
            <person name="Brent M.R."/>
            <person name="Brooks A.N."/>
            <person name="Brown R.H."/>
            <person name="Butlin R.K."/>
            <person name="Caggese C."/>
            <person name="Calvi B.R."/>
            <person name="Bernardo de Carvalho A."/>
            <person name="Caspi A."/>
            <person name="Castrezana S."/>
            <person name="Celniker S.E."/>
            <person name="Chang J.L."/>
            <person name="Chapple C."/>
            <person name="Chatterji S."/>
            <person name="Chinwalla A."/>
            <person name="Civetta A."/>
            <person name="Clifton S.W."/>
            <person name="Comeron J.M."/>
            <person name="Costello J.C."/>
            <person name="Coyne J.A."/>
            <person name="Daub J."/>
            <person name="David R.G."/>
            <person name="Delcher A.L."/>
            <person name="Delehaunty K."/>
            <person name="Do C.B."/>
            <person name="Ebling H."/>
            <person name="Edwards K."/>
            <person name="Eickbush T."/>
            <person name="Evans J.D."/>
            <person name="Filipski A."/>
            <person name="Findeiss S."/>
            <person name="Freyhult E."/>
            <person name="Fulton L."/>
            <person name="Fulton R."/>
            <person name="Garcia A.C."/>
            <person name="Gardiner A."/>
            <person name="Garfield D.A."/>
            <person name="Garvin B.E."/>
            <person name="Gibson G."/>
            <person name="Gilbert D."/>
            <person name="Gnerre S."/>
            <person name="Godfrey J."/>
            <person name="Good R."/>
            <person name="Gotea V."/>
            <person name="Gravely B."/>
            <person name="Greenberg A.J."/>
            <person name="Griffiths-Jones S."/>
            <person name="Gross S."/>
            <person name="Guigo R."/>
            <person name="Gustafson E.A."/>
            <person name="Haerty W."/>
            <person name="Hahn M.W."/>
            <person name="Halligan D.L."/>
            <person name="Halpern A.L."/>
            <person name="Halter G.M."/>
            <person name="Han M.V."/>
            <person name="Heger A."/>
            <person name="Hillier L."/>
            <person name="Hinrichs A.S."/>
            <person name="Holmes I."/>
            <person name="Hoskins R.A."/>
            <person name="Hubisz M.J."/>
            <person name="Hultmark D."/>
            <person name="Huntley M.A."/>
            <person name="Jaffe D.B."/>
            <person name="Jagadeeshan S."/>
            <person name="Jeck W.R."/>
            <person name="Johnson J."/>
            <person name="Jones C.D."/>
            <person name="Jordan W.C."/>
            <person name="Karpen G.H."/>
            <person name="Kataoka E."/>
            <person name="Keightley P.D."/>
            <person name="Kheradpour P."/>
            <person name="Kirkness E.F."/>
            <person name="Koerich L.B."/>
            <person name="Kristiansen K."/>
            <person name="Kudrna D."/>
            <person name="Kulathinal R.J."/>
            <person name="Kumar S."/>
            <person name="Kwok R."/>
            <person name="Lander E."/>
            <person name="Langley C.H."/>
            <person name="Lapoint R."/>
            <person name="Lazzaro B.P."/>
            <person name="Lee S.J."/>
            <person name="Levesque L."/>
            <person name="Li R."/>
            <person name="Lin C.F."/>
            <person name="Lin M.F."/>
            <person name="Lindblad-Toh K."/>
            <person name="Llopart A."/>
            <person name="Long M."/>
            <person name="Low L."/>
            <person name="Lozovsky E."/>
            <person name="Lu J."/>
            <person name="Luo M."/>
            <person name="Machado C.A."/>
            <person name="Makalowski W."/>
            <person name="Marzo M."/>
            <person name="Matsuda M."/>
            <person name="Matzkin L."/>
            <person name="McAllister B."/>
            <person name="McBride C.S."/>
            <person name="McKernan B."/>
            <person name="McKernan K."/>
            <person name="Mendez-Lago M."/>
            <person name="Minx P."/>
            <person name="Mollenhauer M.U."/>
            <person name="Montooth K."/>
            <person name="Mount S.M."/>
            <person name="Mu X."/>
            <person name="Myers E."/>
            <person name="Negre B."/>
            <person name="Newfeld S."/>
            <person name="Nielsen R."/>
            <person name="Noor M.A."/>
            <person name="O'Grady P."/>
            <person name="Pachter L."/>
            <person name="Papaceit M."/>
            <person name="Parisi M.J."/>
            <person name="Parisi M."/>
            <person name="Parts L."/>
            <person name="Pedersen J.S."/>
            <person name="Pesole G."/>
            <person name="Phillippy A.M."/>
            <person name="Ponting C.P."/>
            <person name="Pop M."/>
            <person name="Porcelli D."/>
            <person name="Powell J.R."/>
            <person name="Prohaska S."/>
            <person name="Pruitt K."/>
            <person name="Puig M."/>
            <person name="Quesneville H."/>
            <person name="Ram K.R."/>
            <person name="Rand D."/>
            <person name="Rasmussen M.D."/>
            <person name="Reed L.K."/>
            <person name="Reenan R."/>
            <person name="Reily A."/>
            <person name="Remington K.A."/>
            <person name="Rieger T.T."/>
            <person name="Ritchie M.G."/>
            <person name="Robin C."/>
            <person name="Rogers Y.H."/>
            <person name="Rohde C."/>
            <person name="Rozas J."/>
            <person name="Rubenfield M.J."/>
            <person name="Ruiz A."/>
            <person name="Russo S."/>
            <person name="Salzberg S.L."/>
            <person name="Sanchez-Gracia A."/>
            <person name="Saranga D.J."/>
            <person name="Sato H."/>
            <person name="Schaeffer S.W."/>
            <person name="Schatz M.C."/>
            <person name="Schlenke T."/>
            <person name="Schwartz R."/>
            <person name="Segarra C."/>
            <person name="Singh R.S."/>
            <person name="Sirot L."/>
            <person name="Sirota M."/>
            <person name="Sisneros N.B."/>
            <person name="Smith C.D."/>
            <person name="Smith T.F."/>
            <person name="Spieth J."/>
            <person name="Stage D.E."/>
            <person name="Stark A."/>
            <person name="Stephan W."/>
            <person name="Strausberg R.L."/>
            <person name="Strempel S."/>
            <person name="Sturgill D."/>
            <person name="Sutton G."/>
            <person name="Sutton G.G."/>
            <person name="Tao W."/>
            <person name="Teichmann S."/>
            <person name="Tobari Y.N."/>
            <person name="Tomimura Y."/>
            <person name="Tsolas J.M."/>
            <person name="Valente V.L."/>
            <person name="Venter E."/>
            <person name="Venter J.C."/>
            <person name="Vicario S."/>
            <person name="Vieira F.G."/>
            <person name="Vilella A.J."/>
            <person name="Villasante A."/>
            <person name="Walenz B."/>
            <person name="Wang J."/>
            <person name="Wasserman M."/>
            <person name="Watts T."/>
            <person name="Wilson D."/>
            <person name="Wilson R.K."/>
            <person name="Wing R.A."/>
            <person name="Wolfner M.F."/>
            <person name="Wong A."/>
            <person name="Wong G.K."/>
            <person name="Wu C.I."/>
            <person name="Wu G."/>
            <person name="Yamamoto D."/>
            <person name="Yang H.P."/>
            <person name="Yang S.P."/>
            <person name="Yorke J.A."/>
            <person name="Yoshida K."/>
            <person name="Zdobnov E."/>
            <person name="Zhang P."/>
            <person name="Zhang Y."/>
            <person name="Zimin A.V."/>
            <person name="Baldwin J."/>
            <person name="Abdouelleil A."/>
            <person name="Abdulkadir J."/>
            <person name="Abebe A."/>
            <person name="Abera B."/>
            <person name="Abreu J."/>
            <person name="Acer S.C."/>
            <person name="Aftuck L."/>
            <person name="Alexander A."/>
            <person name="An P."/>
            <person name="Anderson E."/>
            <person name="Anderson S."/>
            <person name="Arachi H."/>
            <person name="Azer M."/>
            <person name="Bachantsang P."/>
            <person name="Barry A."/>
            <person name="Bayul T."/>
            <person name="Berlin A."/>
            <person name="Bessette D."/>
            <person name="Bloom T."/>
            <person name="Blye J."/>
            <person name="Boguslavskiy L."/>
            <person name="Bonnet C."/>
            <person name="Boukhgalter B."/>
            <person name="Bourzgui I."/>
            <person name="Brown A."/>
            <person name="Cahill P."/>
            <person name="Channer S."/>
            <person name="Cheshatsang Y."/>
            <person name="Chuda L."/>
            <person name="Citroen M."/>
            <person name="Collymore A."/>
            <person name="Cooke P."/>
            <person name="Costello M."/>
            <person name="D'Aco K."/>
            <person name="Daza R."/>
            <person name="De Haan G."/>
            <person name="DeGray S."/>
            <person name="DeMaso C."/>
            <person name="Dhargay N."/>
            <person name="Dooley K."/>
            <person name="Dooley E."/>
            <person name="Doricent M."/>
            <person name="Dorje P."/>
            <person name="Dorjee K."/>
            <person name="Dupes A."/>
            <person name="Elong R."/>
            <person name="Falk J."/>
            <person name="Farina A."/>
            <person name="Faro S."/>
            <person name="Ferguson D."/>
            <person name="Fisher S."/>
            <person name="Foley C.D."/>
            <person name="Franke A."/>
            <person name="Friedrich D."/>
            <person name="Gadbois L."/>
            <person name="Gearin G."/>
            <person name="Gearin C.R."/>
            <person name="Giannoukos G."/>
            <person name="Goode T."/>
            <person name="Graham J."/>
            <person name="Grandbois E."/>
            <person name="Grewal S."/>
            <person name="Gyaltsen K."/>
            <person name="Hafez N."/>
            <person name="Hagos B."/>
            <person name="Hall J."/>
            <person name="Henson C."/>
            <person name="Hollinger A."/>
            <person name="Honan T."/>
            <person name="Huard M.D."/>
            <person name="Hughes L."/>
            <person name="Hurhula B."/>
            <person name="Husby M.E."/>
            <person name="Kamat A."/>
            <person name="Kanga B."/>
            <person name="Kashin S."/>
            <person name="Khazanovich D."/>
            <person name="Kisner P."/>
            <person name="Lance K."/>
            <person name="Lara M."/>
            <person name="Lee W."/>
            <person name="Lennon N."/>
            <person name="Letendre F."/>
            <person name="LeVine R."/>
            <person name="Lipovsky A."/>
            <person name="Liu X."/>
            <person name="Liu J."/>
            <person name="Liu S."/>
            <person name="Lokyitsang T."/>
            <person name="Lokyitsang Y."/>
            <person name="Lubonja R."/>
            <person name="Lui A."/>
            <person name="MacDonald P."/>
            <person name="Magnisalis V."/>
            <person name="Maru K."/>
            <person name="Matthews C."/>
            <person name="McCusker W."/>
            <person name="McDonough S."/>
            <person name="Mehta T."/>
            <person name="Meldrim J."/>
            <person name="Meneus L."/>
            <person name="Mihai O."/>
            <person name="Mihalev A."/>
            <person name="Mihova T."/>
            <person name="Mittelman R."/>
            <person name="Mlenga V."/>
            <person name="Montmayeur A."/>
            <person name="Mulrain L."/>
            <person name="Navidi A."/>
            <person name="Naylor J."/>
            <person name="Negash T."/>
            <person name="Nguyen T."/>
            <person name="Nguyen N."/>
            <person name="Nicol R."/>
            <person name="Norbu C."/>
            <person name="Norbu N."/>
            <person name="Novod N."/>
            <person name="O'Neill B."/>
            <person name="Osman S."/>
            <person name="Markiewicz E."/>
            <person name="Oyono O.L."/>
            <person name="Patti C."/>
            <person name="Phunkhang P."/>
            <person name="Pierre F."/>
            <person name="Priest M."/>
            <person name="Raghuraman S."/>
            <person name="Rege F."/>
            <person name="Reyes R."/>
            <person name="Rise C."/>
            <person name="Rogov P."/>
            <person name="Ross K."/>
            <person name="Ryan E."/>
            <person name="Settipalli S."/>
            <person name="Shea T."/>
            <person name="Sherpa N."/>
            <person name="Shi L."/>
            <person name="Shih D."/>
            <person name="Sparrow T."/>
            <person name="Spaulding J."/>
            <person name="Stalker J."/>
            <person name="Stange-Thomann N."/>
            <person name="Stavropoulos S."/>
            <person name="Stone C."/>
            <person name="Strader C."/>
            <person name="Tesfaye S."/>
            <person name="Thomson T."/>
            <person name="Thoulutsang Y."/>
            <person name="Thoulutsang D."/>
            <person name="Topham K."/>
            <person name="Topping I."/>
            <person name="Tsamla T."/>
            <person name="Vassiliev H."/>
            <person name="Vo A."/>
            <person name="Wangchuk T."/>
            <person name="Wangdi T."/>
            <person name="Weiand M."/>
            <person name="Wilkinson J."/>
            <person name="Wilson A."/>
            <person name="Yadav S."/>
            <person name="Young G."/>
            <person name="Yu Q."/>
            <person name="Zembek L."/>
            <person name="Zhong D."/>
            <person name="Zimmer A."/>
            <person name="Zwirko Z."/>
            <person name="Jaffe D.B."/>
            <person name="Alvarez P."/>
            <person name="Brockman W."/>
            <person name="Butler J."/>
            <person name="Chin C."/>
            <person name="Gnerre S."/>
            <person name="Grabherr M."/>
            <person name="Kleber M."/>
            <person name="Mauceli E."/>
            <person name="MacCallum I."/>
        </authorList>
    </citation>
    <scope>NUCLEOTIDE SEQUENCE [LARGE SCALE GENOMIC DNA]</scope>
    <source>
        <strain evidence="2">Tucson 15010-1051.87</strain>
    </source>
</reference>
<dbReference type="GO" id="GO:0019902">
    <property type="term" value="F:phosphatase binding"/>
    <property type="evidence" value="ECO:0007669"/>
    <property type="project" value="InterPro"/>
</dbReference>
<dbReference type="EMBL" id="CH940648">
    <property type="protein sequence ID" value="EDW61262.1"/>
    <property type="molecule type" value="Genomic_DNA"/>
</dbReference>
<proteinExistence type="predicted"/>
<dbReference type="Proteomes" id="UP000008792">
    <property type="component" value="Unassembled WGS sequence"/>
</dbReference>
<dbReference type="AlphaFoldDB" id="B4LPS2"/>
<evidence type="ECO:0008006" key="3">
    <source>
        <dbReference type="Google" id="ProtNLM"/>
    </source>
</evidence>
<dbReference type="PANTHER" id="PTHR21055">
    <property type="entry name" value="PROTEIN PHOSPHATASE 1 REGULATORY SUBUNIT 36"/>
    <property type="match status" value="1"/>
</dbReference>
<dbReference type="Pfam" id="PF14895">
    <property type="entry name" value="PPPI_inhib"/>
    <property type="match status" value="1"/>
</dbReference>
<dbReference type="PANTHER" id="PTHR21055:SF3">
    <property type="entry name" value="PROTEIN PHOSPHATASE 1 REGULATORY SUBUNIT 36"/>
    <property type="match status" value="1"/>
</dbReference>
<evidence type="ECO:0000313" key="1">
    <source>
        <dbReference type="EMBL" id="EDW61262.1"/>
    </source>
</evidence>
<dbReference type="OMA" id="SHAIYLK"/>
<name>B4LPS2_DROVI</name>
<dbReference type="InterPro" id="IPR026142">
    <property type="entry name" value="Pro_pase_1_reg_su_36"/>
</dbReference>
<dbReference type="InParanoid" id="B4LPS2"/>
<dbReference type="PhylomeDB" id="B4LPS2"/>
<dbReference type="HOGENOM" id="CLU_558103_0_0_1"/>
<accession>B4LPS2</accession>
<dbReference type="KEGG" id="dvi:6626293"/>
<gene>
    <name evidence="1" type="primary">Dvir\GJ21935</name>
    <name evidence="1" type="ORF">Dvir_GJ21935</name>
</gene>